<dbReference type="CDD" id="cd07043">
    <property type="entry name" value="STAS_anti-anti-sigma_factors"/>
    <property type="match status" value="1"/>
</dbReference>
<sequence length="101" mass="11470">MNLEFVESGQIMTIKLKGDLDHHSADESRVLIDEKIKDEKYNKIVIDLKNLDFIDSSGIGFVIGRYKVIRKRNGVIEIVNASKKVRKILDMSGIGKIINIK</sequence>
<dbReference type="InterPro" id="IPR036513">
    <property type="entry name" value="STAS_dom_sf"/>
</dbReference>
<keyword evidence="5" id="KW-1185">Reference proteome</keyword>
<gene>
    <name evidence="4" type="ORF">LY60_01058</name>
</gene>
<dbReference type="SUPFAM" id="SSF52091">
    <property type="entry name" value="SpoIIaa-like"/>
    <property type="match status" value="1"/>
</dbReference>
<feature type="domain" description="STAS" evidence="3">
    <location>
        <begin position="1"/>
        <end position="101"/>
    </location>
</feature>
<organism evidence="4 5">
    <name type="scientific">Sedimentibacter saalensis</name>
    <dbReference type="NCBI Taxonomy" id="130788"/>
    <lineage>
        <taxon>Bacteria</taxon>
        <taxon>Bacillati</taxon>
        <taxon>Bacillota</taxon>
        <taxon>Tissierellia</taxon>
        <taxon>Sedimentibacter</taxon>
    </lineage>
</organism>
<dbReference type="InterPro" id="IPR003658">
    <property type="entry name" value="Anti-sigma_ant"/>
</dbReference>
<proteinExistence type="inferred from homology"/>
<dbReference type="GO" id="GO:0043856">
    <property type="term" value="F:anti-sigma factor antagonist activity"/>
    <property type="evidence" value="ECO:0007669"/>
    <property type="project" value="InterPro"/>
</dbReference>
<dbReference type="NCBIfam" id="TIGR00377">
    <property type="entry name" value="ant_ant_sig"/>
    <property type="match status" value="1"/>
</dbReference>
<accession>A0A562JHJ2</accession>
<reference evidence="4 5" key="1">
    <citation type="submission" date="2019-07" db="EMBL/GenBank/DDBJ databases">
        <title>Genomic Encyclopedia of Type Strains, Phase I: the one thousand microbial genomes (KMG-I) project.</title>
        <authorList>
            <person name="Kyrpides N."/>
        </authorList>
    </citation>
    <scope>NUCLEOTIDE SEQUENCE [LARGE SCALE GENOMIC DNA]</scope>
    <source>
        <strain evidence="4 5">DSM 13558</strain>
    </source>
</reference>
<protein>
    <recommendedName>
        <fullName evidence="2">Anti-sigma factor antagonist</fullName>
    </recommendedName>
</protein>
<evidence type="ECO:0000313" key="5">
    <source>
        <dbReference type="Proteomes" id="UP000315343"/>
    </source>
</evidence>
<dbReference type="PANTHER" id="PTHR33495:SF2">
    <property type="entry name" value="ANTI-SIGMA FACTOR ANTAGONIST TM_1081-RELATED"/>
    <property type="match status" value="1"/>
</dbReference>
<dbReference type="AlphaFoldDB" id="A0A562JHJ2"/>
<dbReference type="Gene3D" id="3.30.750.24">
    <property type="entry name" value="STAS domain"/>
    <property type="match status" value="1"/>
</dbReference>
<dbReference type="Proteomes" id="UP000315343">
    <property type="component" value="Unassembled WGS sequence"/>
</dbReference>
<dbReference type="PANTHER" id="PTHR33495">
    <property type="entry name" value="ANTI-SIGMA FACTOR ANTAGONIST TM_1081-RELATED-RELATED"/>
    <property type="match status" value="1"/>
</dbReference>
<comment type="similarity">
    <text evidence="1 2">Belongs to the anti-sigma-factor antagonist family.</text>
</comment>
<evidence type="ECO:0000256" key="2">
    <source>
        <dbReference type="RuleBase" id="RU003749"/>
    </source>
</evidence>
<name>A0A562JHJ2_9FIRM</name>
<dbReference type="InterPro" id="IPR002645">
    <property type="entry name" value="STAS_dom"/>
</dbReference>
<evidence type="ECO:0000256" key="1">
    <source>
        <dbReference type="ARBA" id="ARBA00009013"/>
    </source>
</evidence>
<evidence type="ECO:0000259" key="3">
    <source>
        <dbReference type="PROSITE" id="PS50801"/>
    </source>
</evidence>
<dbReference type="PROSITE" id="PS50801">
    <property type="entry name" value="STAS"/>
    <property type="match status" value="1"/>
</dbReference>
<evidence type="ECO:0000313" key="4">
    <source>
        <dbReference type="EMBL" id="TWH82752.1"/>
    </source>
</evidence>
<comment type="caution">
    <text evidence="4">The sequence shown here is derived from an EMBL/GenBank/DDBJ whole genome shotgun (WGS) entry which is preliminary data.</text>
</comment>
<dbReference type="Pfam" id="PF01740">
    <property type="entry name" value="STAS"/>
    <property type="match status" value="1"/>
</dbReference>
<dbReference type="RefSeq" id="WP_019227691.1">
    <property type="nucleotide sequence ID" value="NZ_DAMBUX010000023.1"/>
</dbReference>
<dbReference type="EMBL" id="VLKH01000002">
    <property type="protein sequence ID" value="TWH82752.1"/>
    <property type="molecule type" value="Genomic_DNA"/>
</dbReference>